<proteinExistence type="predicted"/>
<name>A0ABS9C8X3_9FLAO</name>
<dbReference type="RefSeq" id="WP_235132368.1">
    <property type="nucleotide sequence ID" value="NZ_JACSGT010000002.1"/>
</dbReference>
<evidence type="ECO:0008006" key="3">
    <source>
        <dbReference type="Google" id="ProtNLM"/>
    </source>
</evidence>
<organism evidence="1 2">
    <name type="scientific">Chryseobacterium indicum</name>
    <dbReference type="NCBI Taxonomy" id="2766954"/>
    <lineage>
        <taxon>Bacteria</taxon>
        <taxon>Pseudomonadati</taxon>
        <taxon>Bacteroidota</taxon>
        <taxon>Flavobacteriia</taxon>
        <taxon>Flavobacteriales</taxon>
        <taxon>Weeksellaceae</taxon>
        <taxon>Chryseobacterium group</taxon>
        <taxon>Chryseobacterium</taxon>
    </lineage>
</organism>
<evidence type="ECO:0000313" key="2">
    <source>
        <dbReference type="Proteomes" id="UP001430374"/>
    </source>
</evidence>
<reference evidence="1" key="1">
    <citation type="submission" date="2021-08" db="EMBL/GenBank/DDBJ databases">
        <title>Complete genome sequence of Chryseobacterium sp strain PS-8.</title>
        <authorList>
            <person name="Das S.K."/>
        </authorList>
    </citation>
    <scope>NUCLEOTIDE SEQUENCE</scope>
    <source>
        <strain evidence="1">PS-8</strain>
    </source>
</reference>
<protein>
    <recommendedName>
        <fullName evidence="3">Ricin B lectin domain-containing protein</fullName>
    </recommendedName>
</protein>
<comment type="caution">
    <text evidence="1">The sequence shown here is derived from an EMBL/GenBank/DDBJ whole genome shotgun (WGS) entry which is preliminary data.</text>
</comment>
<evidence type="ECO:0000313" key="1">
    <source>
        <dbReference type="EMBL" id="MCF2221020.1"/>
    </source>
</evidence>
<dbReference type="Gene3D" id="2.80.10.50">
    <property type="match status" value="1"/>
</dbReference>
<sequence>MKIFCFILFLSLMTNGQTYTYRIKSAYNDKYLNLENENREIRCTTIKPDWASAIWYLTVYKGFWIVKNYHTGYYLFLNEKQQLECKLGTPSDMAVWSTPMIEKGSKDMRIQSVYNKNLYINLENKEQKLQCTEIKNDWVSARWIFEPVTLVSPNLPVKNNKVDCSGNMTINFNNMTSQSLFFYYWYAEDLQNGNTYIECDVRKFWNVLVPGKNEFTMPKNKSLIYRVYKIKENNCFLDYLKAGGTIYNNCNTNYTIENIW</sequence>
<gene>
    <name evidence="1" type="ORF">H9Q08_17175</name>
</gene>
<dbReference type="EMBL" id="JACSGT010000002">
    <property type="protein sequence ID" value="MCF2221020.1"/>
    <property type="molecule type" value="Genomic_DNA"/>
</dbReference>
<dbReference type="CDD" id="cd23432">
    <property type="entry name" value="beta-trefoil_Ricin_EndoBetaGal-like"/>
    <property type="match status" value="1"/>
</dbReference>
<dbReference type="SUPFAM" id="SSF50353">
    <property type="entry name" value="Cytokine"/>
    <property type="match status" value="1"/>
</dbReference>
<dbReference type="InterPro" id="IPR008996">
    <property type="entry name" value="IL1/FGF"/>
</dbReference>
<dbReference type="Proteomes" id="UP001430374">
    <property type="component" value="Unassembled WGS sequence"/>
</dbReference>
<keyword evidence="2" id="KW-1185">Reference proteome</keyword>
<accession>A0ABS9C8X3</accession>